<gene>
    <name evidence="1" type="ORF">OVY01_06765</name>
</gene>
<dbReference type="InterPro" id="IPR047111">
    <property type="entry name" value="YbaP-like"/>
</dbReference>
<dbReference type="EMBL" id="JAPMXC010000001">
    <property type="protein sequence ID" value="MCY0386937.1"/>
    <property type="molecule type" value="Genomic_DNA"/>
</dbReference>
<evidence type="ECO:0000313" key="2">
    <source>
        <dbReference type="Proteomes" id="UP001082899"/>
    </source>
</evidence>
<name>A0ABT3ZKF9_9BURK</name>
<dbReference type="Pfam" id="PF01963">
    <property type="entry name" value="TraB_PrgY_gumN"/>
    <property type="match status" value="1"/>
</dbReference>
<comment type="caution">
    <text evidence="1">The sequence shown here is derived from an EMBL/GenBank/DDBJ whole genome shotgun (WGS) entry which is preliminary data.</text>
</comment>
<keyword evidence="2" id="KW-1185">Reference proteome</keyword>
<dbReference type="PANTHER" id="PTHR40590">
    <property type="entry name" value="CYTOPLASMIC PROTEIN-RELATED"/>
    <property type="match status" value="1"/>
</dbReference>
<reference evidence="1" key="1">
    <citation type="submission" date="2022-11" db="EMBL/GenBank/DDBJ databases">
        <title>Robbsia betulipollinis sp. nov., isolated from pollen of birch (Betula pendula).</title>
        <authorList>
            <person name="Shi H."/>
            <person name="Ambika Manirajan B."/>
            <person name="Ratering S."/>
            <person name="Geissler-Plaum R."/>
            <person name="Schnell S."/>
        </authorList>
    </citation>
    <scope>NUCLEOTIDE SEQUENCE</scope>
    <source>
        <strain evidence="1">Bb-Pol-6</strain>
    </source>
</reference>
<protein>
    <submittedName>
        <fullName evidence="1">TraB/GumN family protein</fullName>
    </submittedName>
</protein>
<dbReference type="PANTHER" id="PTHR40590:SF1">
    <property type="entry name" value="CYTOPLASMIC PROTEIN"/>
    <property type="match status" value="1"/>
</dbReference>
<evidence type="ECO:0000313" key="1">
    <source>
        <dbReference type="EMBL" id="MCY0386937.1"/>
    </source>
</evidence>
<proteinExistence type="predicted"/>
<sequence>MPEWACARTRLMSVLRAVSWSVLVGMAGLGGLGASHPAYAEKAPGLRAPGAHHRPAARAAPRAALSRPRVAGNAGEWLGYRAGPPRPTAREANAAPPRLPFYLARRGRLTFYVLGTLHAGDPIDYPANRPFRPAIRAALDASPTVAFELSPDDLIDAQADVQRYGRCLYDCLPRQISPSLWRKVAARVGHNPALLAQVARMRPWLAAMVMESYDATSSGLQTDYGSEAQIQNVYLKGRIVGLETLAEQMRAFDTLTLAEQREMLEQDLAQAPQQNAADLRRVHALWRAGDAERLFAWQRARSAQLARDPGVSAAIDDKILFQRNRRFAARMQALAQPRRPVFVAIGALHLGGPRGVLALLRAAGYQVRML</sequence>
<dbReference type="CDD" id="cd14789">
    <property type="entry name" value="Tiki"/>
    <property type="match status" value="1"/>
</dbReference>
<dbReference type="InterPro" id="IPR002816">
    <property type="entry name" value="TraB/PrgY/GumN_fam"/>
</dbReference>
<organism evidence="1 2">
    <name type="scientific">Robbsia betulipollinis</name>
    <dbReference type="NCBI Taxonomy" id="2981849"/>
    <lineage>
        <taxon>Bacteria</taxon>
        <taxon>Pseudomonadati</taxon>
        <taxon>Pseudomonadota</taxon>
        <taxon>Betaproteobacteria</taxon>
        <taxon>Burkholderiales</taxon>
        <taxon>Burkholderiaceae</taxon>
        <taxon>Robbsia</taxon>
    </lineage>
</organism>
<dbReference type="Proteomes" id="UP001082899">
    <property type="component" value="Unassembled WGS sequence"/>
</dbReference>
<accession>A0ABT3ZKF9</accession>